<dbReference type="EMBL" id="MU006781">
    <property type="protein sequence ID" value="KAF2642553.1"/>
    <property type="molecule type" value="Genomic_DNA"/>
</dbReference>
<evidence type="ECO:0000256" key="1">
    <source>
        <dbReference type="ARBA" id="ARBA00006547"/>
    </source>
</evidence>
<dbReference type="GO" id="GO:0016407">
    <property type="term" value="F:acetyltransferase activity"/>
    <property type="evidence" value="ECO:0007669"/>
    <property type="project" value="InterPro"/>
</dbReference>
<dbReference type="AlphaFoldDB" id="A0A6A6S727"/>
<dbReference type="Gene3D" id="3.30.2140.10">
    <property type="entry name" value="Arylamine N-acetyltransferase"/>
    <property type="match status" value="1"/>
</dbReference>
<sequence>MSPQQQQQQQRSGYTKAQISEYFDRLRLPEERRRYDVAGLEPGDALEYLGTLQRLHLAEIPFENLTLHYSPHRQICIHAEELFTKIIGDGNGRGGYCMENNGLFGTLLYCQHRQDWRDEVRVVPMPLDRSGAIQKHMQPGAARLEWQNIAGNTDPDQRLWVYHYRRDERSDFETVYCFSELEFLPSDYQIMNYYTSTSMRIFFTRIVVMEKKLLADGELVGSLTMNQNTLKWRVHGTKEREIKFESEADRIRALEEHFGILLTTTQRDGIEGLPSEIQNGGGA</sequence>
<dbReference type="Gene3D" id="3.30.2140.20">
    <property type="match status" value="1"/>
</dbReference>
<name>A0A6A6S727_9PLEO</name>
<organism evidence="2 3">
    <name type="scientific">Massarina eburnea CBS 473.64</name>
    <dbReference type="NCBI Taxonomy" id="1395130"/>
    <lineage>
        <taxon>Eukaryota</taxon>
        <taxon>Fungi</taxon>
        <taxon>Dikarya</taxon>
        <taxon>Ascomycota</taxon>
        <taxon>Pezizomycotina</taxon>
        <taxon>Dothideomycetes</taxon>
        <taxon>Pleosporomycetidae</taxon>
        <taxon>Pleosporales</taxon>
        <taxon>Massarineae</taxon>
        <taxon>Massarinaceae</taxon>
        <taxon>Massarina</taxon>
    </lineage>
</organism>
<dbReference type="Pfam" id="PF00797">
    <property type="entry name" value="Acetyltransf_2"/>
    <property type="match status" value="1"/>
</dbReference>
<dbReference type="Proteomes" id="UP000799753">
    <property type="component" value="Unassembled WGS sequence"/>
</dbReference>
<dbReference type="InterPro" id="IPR001447">
    <property type="entry name" value="Arylamine_N-AcTrfase"/>
</dbReference>
<evidence type="ECO:0000313" key="2">
    <source>
        <dbReference type="EMBL" id="KAF2642553.1"/>
    </source>
</evidence>
<dbReference type="SUPFAM" id="SSF54001">
    <property type="entry name" value="Cysteine proteinases"/>
    <property type="match status" value="1"/>
</dbReference>
<keyword evidence="3" id="KW-1185">Reference proteome</keyword>
<accession>A0A6A6S727</accession>
<comment type="similarity">
    <text evidence="1">Belongs to the arylamine N-acetyltransferase family.</text>
</comment>
<proteinExistence type="inferred from homology"/>
<dbReference type="InterPro" id="IPR053710">
    <property type="entry name" value="Arylamine_NAT_domain_sf"/>
</dbReference>
<reference evidence="2" key="1">
    <citation type="journal article" date="2020" name="Stud. Mycol.">
        <title>101 Dothideomycetes genomes: a test case for predicting lifestyles and emergence of pathogens.</title>
        <authorList>
            <person name="Haridas S."/>
            <person name="Albert R."/>
            <person name="Binder M."/>
            <person name="Bloem J."/>
            <person name="Labutti K."/>
            <person name="Salamov A."/>
            <person name="Andreopoulos B."/>
            <person name="Baker S."/>
            <person name="Barry K."/>
            <person name="Bills G."/>
            <person name="Bluhm B."/>
            <person name="Cannon C."/>
            <person name="Castanera R."/>
            <person name="Culley D."/>
            <person name="Daum C."/>
            <person name="Ezra D."/>
            <person name="Gonzalez J."/>
            <person name="Henrissat B."/>
            <person name="Kuo A."/>
            <person name="Liang C."/>
            <person name="Lipzen A."/>
            <person name="Lutzoni F."/>
            <person name="Magnuson J."/>
            <person name="Mondo S."/>
            <person name="Nolan M."/>
            <person name="Ohm R."/>
            <person name="Pangilinan J."/>
            <person name="Park H.-J."/>
            <person name="Ramirez L."/>
            <person name="Alfaro M."/>
            <person name="Sun H."/>
            <person name="Tritt A."/>
            <person name="Yoshinaga Y."/>
            <person name="Zwiers L.-H."/>
            <person name="Turgeon B."/>
            <person name="Goodwin S."/>
            <person name="Spatafora J."/>
            <person name="Crous P."/>
            <person name="Grigoriev I."/>
        </authorList>
    </citation>
    <scope>NUCLEOTIDE SEQUENCE</scope>
    <source>
        <strain evidence="2">CBS 473.64</strain>
    </source>
</reference>
<protein>
    <submittedName>
        <fullName evidence="2">Cysteine proteinase</fullName>
    </submittedName>
</protein>
<dbReference type="PANTHER" id="PTHR11786">
    <property type="entry name" value="N-HYDROXYARYLAMINE O-ACETYLTRANSFERASE"/>
    <property type="match status" value="1"/>
</dbReference>
<dbReference type="OrthoDB" id="10260017at2759"/>
<evidence type="ECO:0000313" key="3">
    <source>
        <dbReference type="Proteomes" id="UP000799753"/>
    </source>
</evidence>
<gene>
    <name evidence="2" type="ORF">P280DRAFT_488848</name>
</gene>
<dbReference type="InterPro" id="IPR038765">
    <property type="entry name" value="Papain-like_cys_pep_sf"/>
</dbReference>
<dbReference type="PANTHER" id="PTHR11786:SF0">
    <property type="entry name" value="ARYLAMINE N-ACETYLTRANSFERASE 4-RELATED"/>
    <property type="match status" value="1"/>
</dbReference>